<organism evidence="15 16">
    <name type="scientific">Clitoria ternatea</name>
    <name type="common">Butterfly pea</name>
    <dbReference type="NCBI Taxonomy" id="43366"/>
    <lineage>
        <taxon>Eukaryota</taxon>
        <taxon>Viridiplantae</taxon>
        <taxon>Streptophyta</taxon>
        <taxon>Embryophyta</taxon>
        <taxon>Tracheophyta</taxon>
        <taxon>Spermatophyta</taxon>
        <taxon>Magnoliopsida</taxon>
        <taxon>eudicotyledons</taxon>
        <taxon>Gunneridae</taxon>
        <taxon>Pentapetalae</taxon>
        <taxon>rosids</taxon>
        <taxon>fabids</taxon>
        <taxon>Fabales</taxon>
        <taxon>Fabaceae</taxon>
        <taxon>Papilionoideae</taxon>
        <taxon>50 kb inversion clade</taxon>
        <taxon>NPAAA clade</taxon>
        <taxon>indigoferoid/millettioid clade</taxon>
        <taxon>Phaseoleae</taxon>
        <taxon>Clitoria</taxon>
    </lineage>
</organism>
<dbReference type="FunFam" id="3.60.90.10:FF:000002">
    <property type="entry name" value="S-adenosylmethionine decarboxylase proenzyme"/>
    <property type="match status" value="1"/>
</dbReference>
<comment type="cofactor">
    <cofactor evidence="1">
        <name>pyruvate</name>
        <dbReference type="ChEBI" id="CHEBI:15361"/>
    </cofactor>
</comment>
<comment type="caution">
    <text evidence="15">The sequence shown here is derived from an EMBL/GenBank/DDBJ whole genome shotgun (WGS) entry which is preliminary data.</text>
</comment>
<dbReference type="EC" id="4.1.1.50" evidence="4"/>
<evidence type="ECO:0000256" key="5">
    <source>
        <dbReference type="ARBA" id="ARBA00022691"/>
    </source>
</evidence>
<evidence type="ECO:0000256" key="10">
    <source>
        <dbReference type="ARBA" id="ARBA00023145"/>
    </source>
</evidence>
<dbReference type="PANTHER" id="PTHR11570">
    <property type="entry name" value="S-ADENOSYLMETHIONINE DECARBOXYLASE"/>
    <property type="match status" value="1"/>
</dbReference>
<dbReference type="GO" id="GO:0006597">
    <property type="term" value="P:spermine biosynthetic process"/>
    <property type="evidence" value="ECO:0007669"/>
    <property type="project" value="InterPro"/>
</dbReference>
<protein>
    <recommendedName>
        <fullName evidence="4">adenosylmethionine decarboxylase</fullName>
        <ecNumber evidence="4">4.1.1.50</ecNumber>
    </recommendedName>
</protein>
<keyword evidence="5" id="KW-0949">S-adenosyl-L-methionine</keyword>
<dbReference type="GO" id="GO:0005829">
    <property type="term" value="C:cytosol"/>
    <property type="evidence" value="ECO:0007669"/>
    <property type="project" value="TreeGrafter"/>
</dbReference>
<evidence type="ECO:0000313" key="15">
    <source>
        <dbReference type="EMBL" id="KAK7265344.1"/>
    </source>
</evidence>
<reference evidence="15 16" key="1">
    <citation type="submission" date="2024-01" db="EMBL/GenBank/DDBJ databases">
        <title>The genomes of 5 underutilized Papilionoideae crops provide insights into root nodulation and disease resistance.</title>
        <authorList>
            <person name="Yuan L."/>
        </authorList>
    </citation>
    <scope>NUCLEOTIDE SEQUENCE [LARGE SCALE GENOMIC DNA]</scope>
    <source>
        <strain evidence="15">LY-2023</strain>
        <tissue evidence="15">Leaf</tissue>
    </source>
</reference>
<dbReference type="Pfam" id="PF01536">
    <property type="entry name" value="SAM_decarbox"/>
    <property type="match status" value="1"/>
</dbReference>
<gene>
    <name evidence="15" type="ORF">RJT34_32963</name>
</gene>
<dbReference type="NCBIfam" id="TIGR00535">
    <property type="entry name" value="SAM_DCase"/>
    <property type="match status" value="1"/>
</dbReference>
<keyword evidence="8" id="KW-0745">Spermidine biosynthesis</keyword>
<dbReference type="GO" id="GO:0004014">
    <property type="term" value="F:adenosylmethionine decarboxylase activity"/>
    <property type="evidence" value="ECO:0007669"/>
    <property type="project" value="UniProtKB-EC"/>
</dbReference>
<evidence type="ECO:0000256" key="6">
    <source>
        <dbReference type="ARBA" id="ARBA00022793"/>
    </source>
</evidence>
<dbReference type="PANTHER" id="PTHR11570:SF0">
    <property type="entry name" value="S-ADENOSYLMETHIONINE DECARBOXYLASE PROENZYME"/>
    <property type="match status" value="1"/>
</dbReference>
<evidence type="ECO:0000256" key="7">
    <source>
        <dbReference type="ARBA" id="ARBA00022813"/>
    </source>
</evidence>
<dbReference type="SUPFAM" id="SSF56276">
    <property type="entry name" value="S-adenosylmethionine decarboxylase"/>
    <property type="match status" value="1"/>
</dbReference>
<dbReference type="Gene3D" id="3.60.90.10">
    <property type="entry name" value="S-adenosylmethionine decarboxylase"/>
    <property type="match status" value="1"/>
</dbReference>
<evidence type="ECO:0000256" key="1">
    <source>
        <dbReference type="ARBA" id="ARBA00001928"/>
    </source>
</evidence>
<evidence type="ECO:0000256" key="2">
    <source>
        <dbReference type="ARBA" id="ARBA00004911"/>
    </source>
</evidence>
<comment type="catalytic activity">
    <reaction evidence="14">
        <text>S-adenosyl-L-methionine + H(+) = S-adenosyl 3-(methylsulfanyl)propylamine + CO2</text>
        <dbReference type="Rhea" id="RHEA:15981"/>
        <dbReference type="ChEBI" id="CHEBI:15378"/>
        <dbReference type="ChEBI" id="CHEBI:16526"/>
        <dbReference type="ChEBI" id="CHEBI:57443"/>
        <dbReference type="ChEBI" id="CHEBI:59789"/>
        <dbReference type="EC" id="4.1.1.50"/>
    </reaction>
</comment>
<dbReference type="InterPro" id="IPR016067">
    <property type="entry name" value="S-AdoMet_deCO2ase_core"/>
</dbReference>
<sequence length="368" mass="40505">MDESECVDFVPQSLPQSQNGFEGFEKRLEISFVEPPIFKDPQGLGLRALTRSEINSILEPACCTIVSQLSNSELDSYVLSESSLFVYPFKIILKTCGTTRLLLSINPILNLAESLSLSVFAVKYSRGAFLFPNDQHAPHKNFTDEVSVLNYHFAHLHPEAYVIGDAKAHKSWHVYHANTGATSTLTVEICMTGLKKEKARVFFKEWGGSKMTEMSGVSGIIPSHVICDFEFDPCGYSMNGIDGVAFSTVHVTPEDGFSYASYEAQGLDPDSVGFGPLVNRVLKCFGPSEFSVAVTCFAGAAWWAMESADVEGYWCENVVKQRVLGKGCVVYRTYSAKGRGCGVHALNKVMIESSKEMMKMEEVVVSAK</sequence>
<name>A0AAN9I527_CLITE</name>
<keyword evidence="16" id="KW-1185">Reference proteome</keyword>
<dbReference type="EMBL" id="JAYKXN010000008">
    <property type="protein sequence ID" value="KAK7265344.1"/>
    <property type="molecule type" value="Genomic_DNA"/>
</dbReference>
<dbReference type="Proteomes" id="UP001359559">
    <property type="component" value="Unassembled WGS sequence"/>
</dbReference>
<keyword evidence="9" id="KW-0620">Polyamine biosynthesis</keyword>
<keyword evidence="6" id="KW-0210">Decarboxylase</keyword>
<comment type="similarity">
    <text evidence="3">Belongs to the eukaryotic AdoMetDC family.</text>
</comment>
<evidence type="ECO:0000313" key="16">
    <source>
        <dbReference type="Proteomes" id="UP001359559"/>
    </source>
</evidence>
<dbReference type="PROSITE" id="PS01336">
    <property type="entry name" value="ADOMETDC"/>
    <property type="match status" value="1"/>
</dbReference>
<proteinExistence type="inferred from homology"/>
<evidence type="ECO:0000256" key="4">
    <source>
        <dbReference type="ARBA" id="ARBA00012357"/>
    </source>
</evidence>
<dbReference type="FunFam" id="3.30.360.50:FF:000001">
    <property type="entry name" value="S-adenosylmethionine decarboxylase proenzyme"/>
    <property type="match status" value="1"/>
</dbReference>
<accession>A0AAN9I527</accession>
<dbReference type="AlphaFoldDB" id="A0AAN9I527"/>
<keyword evidence="11" id="KW-0456">Lyase</keyword>
<evidence type="ECO:0000256" key="9">
    <source>
        <dbReference type="ARBA" id="ARBA00023115"/>
    </source>
</evidence>
<dbReference type="InterPro" id="IPR018166">
    <property type="entry name" value="S-AdoMet_deCO2ase_CS"/>
</dbReference>
<dbReference type="InterPro" id="IPR048283">
    <property type="entry name" value="AdoMetDC-like"/>
</dbReference>
<comment type="pathway">
    <text evidence="2">Amine and polyamine biosynthesis; S-adenosylmethioninamine biosynthesis; S-adenosylmethioninamine from S-adenosyl-L-methionine: step 1/1.</text>
</comment>
<dbReference type="GO" id="GO:0099402">
    <property type="term" value="P:plant organ development"/>
    <property type="evidence" value="ECO:0007669"/>
    <property type="project" value="UniProtKB-ARBA"/>
</dbReference>
<keyword evidence="12" id="KW-0704">Schiff base</keyword>
<evidence type="ECO:0000256" key="3">
    <source>
        <dbReference type="ARBA" id="ARBA00008466"/>
    </source>
</evidence>
<evidence type="ECO:0000256" key="12">
    <source>
        <dbReference type="ARBA" id="ARBA00023270"/>
    </source>
</evidence>
<evidence type="ECO:0000256" key="13">
    <source>
        <dbReference type="ARBA" id="ARBA00023317"/>
    </source>
</evidence>
<dbReference type="GO" id="GO:0008295">
    <property type="term" value="P:spermidine biosynthetic process"/>
    <property type="evidence" value="ECO:0007669"/>
    <property type="project" value="UniProtKB-KW"/>
</dbReference>
<keyword evidence="13" id="KW-0670">Pyruvate</keyword>
<evidence type="ECO:0000256" key="14">
    <source>
        <dbReference type="ARBA" id="ARBA00048112"/>
    </source>
</evidence>
<dbReference type="Gene3D" id="3.30.360.50">
    <property type="entry name" value="S-adenosylmethionine decarboxylase"/>
    <property type="match status" value="1"/>
</dbReference>
<evidence type="ECO:0000256" key="8">
    <source>
        <dbReference type="ARBA" id="ARBA00023066"/>
    </source>
</evidence>
<dbReference type="InterPro" id="IPR001985">
    <property type="entry name" value="S-AdoMet_decarboxylase_euk"/>
</dbReference>
<keyword evidence="10" id="KW-0865">Zymogen</keyword>
<evidence type="ECO:0000256" key="11">
    <source>
        <dbReference type="ARBA" id="ARBA00023239"/>
    </source>
</evidence>
<keyword evidence="7" id="KW-0068">Autocatalytic cleavage</keyword>